<organism evidence="2 3">
    <name type="scientific">Leptomonas seymouri</name>
    <dbReference type="NCBI Taxonomy" id="5684"/>
    <lineage>
        <taxon>Eukaryota</taxon>
        <taxon>Discoba</taxon>
        <taxon>Euglenozoa</taxon>
        <taxon>Kinetoplastea</taxon>
        <taxon>Metakinetoplastina</taxon>
        <taxon>Trypanosomatida</taxon>
        <taxon>Trypanosomatidae</taxon>
        <taxon>Leishmaniinae</taxon>
        <taxon>Leptomonas</taxon>
    </lineage>
</organism>
<dbReference type="AlphaFoldDB" id="A0A0N1I4F1"/>
<evidence type="ECO:0000313" key="2">
    <source>
        <dbReference type="EMBL" id="KPI86160.1"/>
    </source>
</evidence>
<dbReference type="EMBL" id="LJSK01000145">
    <property type="protein sequence ID" value="KPI86160.1"/>
    <property type="molecule type" value="Genomic_DNA"/>
</dbReference>
<reference evidence="2 3" key="1">
    <citation type="journal article" date="2015" name="PLoS Pathog.">
        <title>Leptomonas seymouri: Adaptations to the Dixenous Life Cycle Analyzed by Genome Sequencing, Transcriptome Profiling and Co-infection with Leishmania donovani.</title>
        <authorList>
            <person name="Kraeva N."/>
            <person name="Butenko A."/>
            <person name="Hlavacova J."/>
            <person name="Kostygov A."/>
            <person name="Myskova J."/>
            <person name="Grybchuk D."/>
            <person name="Lestinova T."/>
            <person name="Votypka J."/>
            <person name="Volf P."/>
            <person name="Opperdoes F."/>
            <person name="Flegontov P."/>
            <person name="Lukes J."/>
            <person name="Yurchenko V."/>
        </authorList>
    </citation>
    <scope>NUCLEOTIDE SEQUENCE [LARGE SCALE GENOMIC DNA]</scope>
    <source>
        <strain evidence="2 3">ATCC 30220</strain>
    </source>
</reference>
<evidence type="ECO:0000313" key="3">
    <source>
        <dbReference type="Proteomes" id="UP000038009"/>
    </source>
</evidence>
<feature type="compositionally biased region" description="Acidic residues" evidence="1">
    <location>
        <begin position="291"/>
        <end position="313"/>
    </location>
</feature>
<proteinExistence type="predicted"/>
<feature type="region of interest" description="Disordered" evidence="1">
    <location>
        <begin position="269"/>
        <end position="315"/>
    </location>
</feature>
<feature type="region of interest" description="Disordered" evidence="1">
    <location>
        <begin position="364"/>
        <end position="408"/>
    </location>
</feature>
<protein>
    <submittedName>
        <fullName evidence="2">Uncharacterized protein</fullName>
    </submittedName>
</protein>
<feature type="region of interest" description="Disordered" evidence="1">
    <location>
        <begin position="167"/>
        <end position="204"/>
    </location>
</feature>
<keyword evidence="3" id="KW-1185">Reference proteome</keyword>
<feature type="compositionally biased region" description="Polar residues" evidence="1">
    <location>
        <begin position="190"/>
        <end position="204"/>
    </location>
</feature>
<dbReference type="OMA" id="LAKGAMM"/>
<dbReference type="OrthoDB" id="266943at2759"/>
<feature type="compositionally biased region" description="Low complexity" evidence="1">
    <location>
        <begin position="274"/>
        <end position="288"/>
    </location>
</feature>
<feature type="compositionally biased region" description="Basic and acidic residues" evidence="1">
    <location>
        <begin position="389"/>
        <end position="401"/>
    </location>
</feature>
<name>A0A0N1I4F1_LEPSE</name>
<evidence type="ECO:0000256" key="1">
    <source>
        <dbReference type="SAM" id="MobiDB-lite"/>
    </source>
</evidence>
<gene>
    <name evidence="2" type="ORF">ABL78_4782</name>
</gene>
<comment type="caution">
    <text evidence="2">The sequence shown here is derived from an EMBL/GenBank/DDBJ whole genome shotgun (WGS) entry which is preliminary data.</text>
</comment>
<sequence length="590" mass="63253">MANPSTTAVVVPTFATITLTFSESGKPAELGPASLGGSGAIESKTMRVPITPQTTIRELAKGAMARYIFSLRRSAKSSDLVARQLCRTGIVVTDVHLLSVTGTTQLENVPDGSLTTQGNASRLPPCRIELFSDDCVMQVVQVRNEVVYMRFRAATESSRKIKSAQLEAATAANSSKRARKDTTEGDSIRMGSSQLAHSEVQQVPSARNGTVMAAENSVASPLTTDDDDVCVNRAAEEASKGEISMSMPLPLLGPAAAALNDGANAFETTHQALTRPNARRSPTSPSRTSSEEDDGDDDGTSASSESDDSEEEQQNIARSIATLRQDETRRMPWGPDAYKHFATNYVNSPQKIMTGRYSCFKRQRRPPSVRLQPHQTARETPGFSTDNGATRDMHNPAKEPPPKPNTEVKAVGVDPLKVSSMEEVSSCDHSQVSVVLSCDTRSPSTTPNARAVSATRIRTLPSGSAAGAMSMTATTDSVPVNAITEKPRGEHTEYKNSEGQEQIEHVTQVQVEPVPLTSTTPADTLNGFTVYPADPSTVAKPVQGLVARQLRFDEECEAGRSEAPTQKDTLFDTVAQAVRVLSVQQVSPHA</sequence>
<dbReference type="Proteomes" id="UP000038009">
    <property type="component" value="Unassembled WGS sequence"/>
</dbReference>
<accession>A0A0N1I4F1</accession>
<dbReference type="VEuPathDB" id="TriTrypDB:Lsey_0145_0110"/>